<proteinExistence type="predicted"/>
<dbReference type="AlphaFoldDB" id="I1ZLP0"/>
<reference evidence="1 2" key="1">
    <citation type="journal article" date="2012" name="PLoS ONE">
        <title>Complete Genome and Transcriptomes of Streptococcus parasanguinis FW213: Phylogenic Relations and Potential Virulence Mechanisms.</title>
        <authorList>
            <person name="Geng J."/>
            <person name="Chiu C.H."/>
            <person name="Tang P."/>
            <person name="Chen Y."/>
            <person name="Shieh H.R."/>
            <person name="Hu S."/>
            <person name="Chen Y.Y."/>
        </authorList>
    </citation>
    <scope>NUCLEOTIDE SEQUENCE [LARGE SCALE GENOMIC DNA]</scope>
    <source>
        <strain evidence="1 2">FW213</strain>
    </source>
</reference>
<accession>I1ZLP0</accession>
<dbReference type="Proteomes" id="UP000002865">
    <property type="component" value="Chromosome"/>
</dbReference>
<dbReference type="PATRIC" id="fig|1114965.3.peg.933"/>
<sequence>MQNFFSLYGDFYIPVQNVGWTLSSDVTLELQKLLFLSMAF</sequence>
<name>I1ZLP0_STRPA</name>
<dbReference type="EMBL" id="CP003122">
    <property type="protein sequence ID" value="AFJ25964.1"/>
    <property type="molecule type" value="Genomic_DNA"/>
</dbReference>
<evidence type="ECO:0000313" key="1">
    <source>
        <dbReference type="EMBL" id="AFJ25964.1"/>
    </source>
</evidence>
<dbReference type="STRING" id="1114965.Spaf_0968"/>
<evidence type="ECO:0000313" key="2">
    <source>
        <dbReference type="Proteomes" id="UP000002865"/>
    </source>
</evidence>
<gene>
    <name evidence="1" type="ORF">Spaf_0968</name>
</gene>
<dbReference type="PaxDb" id="1114965-Spaf_0968"/>
<organism evidence="1 2">
    <name type="scientific">Streptococcus parasanguinis FW213</name>
    <dbReference type="NCBI Taxonomy" id="1114965"/>
    <lineage>
        <taxon>Bacteria</taxon>
        <taxon>Bacillati</taxon>
        <taxon>Bacillota</taxon>
        <taxon>Bacilli</taxon>
        <taxon>Lactobacillales</taxon>
        <taxon>Streptococcaceae</taxon>
        <taxon>Streptococcus</taxon>
    </lineage>
</organism>
<dbReference type="HOGENOM" id="CLU_3297037_0_0_9"/>
<protein>
    <submittedName>
        <fullName evidence="1">Uncharacterized protein</fullName>
    </submittedName>
</protein>
<dbReference type="KEGG" id="scf:Spaf_0968"/>